<dbReference type="Proteomes" id="UP000034723">
    <property type="component" value="Chromosome"/>
</dbReference>
<dbReference type="STRING" id="113653.GAH_01608"/>
<dbReference type="OrthoDB" id="371681at2157"/>
<reference evidence="1 2" key="1">
    <citation type="submission" date="2015-04" db="EMBL/GenBank/DDBJ databases">
        <title>The complete genome sequence of the hyperthermophilic, obligate iron-reducing archaeon Geoglobus ahangari strain 234T.</title>
        <authorList>
            <person name="Manzella M.P."/>
            <person name="Holmes D.E."/>
            <person name="Rocheleau J.M."/>
            <person name="Chung A."/>
            <person name="Reguera G."/>
            <person name="Kashefi K."/>
        </authorList>
    </citation>
    <scope>NUCLEOTIDE SEQUENCE [LARGE SCALE GENOMIC DNA]</scope>
    <source>
        <strain evidence="1 2">234</strain>
    </source>
</reference>
<dbReference type="InterPro" id="IPR019270">
    <property type="entry name" value="DUF2283"/>
</dbReference>
<keyword evidence="2" id="KW-1185">Reference proteome</keyword>
<name>A0A0F7IEI4_9EURY</name>
<dbReference type="InParanoid" id="A0A0F7IEI4"/>
<evidence type="ECO:0000313" key="1">
    <source>
        <dbReference type="EMBL" id="AKG91104.1"/>
    </source>
</evidence>
<dbReference type="HOGENOM" id="CLU_166740_2_0_2"/>
<dbReference type="PATRIC" id="fig|113653.22.peg.1584"/>
<proteinExistence type="predicted"/>
<dbReference type="Pfam" id="PF10049">
    <property type="entry name" value="DUF2283"/>
    <property type="match status" value="1"/>
</dbReference>
<dbReference type="PANTHER" id="PTHR37029:SF1">
    <property type="entry name" value="SSR1768 PROTEIN"/>
    <property type="match status" value="1"/>
</dbReference>
<protein>
    <submittedName>
        <fullName evidence="1">Putative conserved small protein</fullName>
    </submittedName>
</protein>
<organism evidence="1 2">
    <name type="scientific">Geoglobus ahangari</name>
    <dbReference type="NCBI Taxonomy" id="113653"/>
    <lineage>
        <taxon>Archaea</taxon>
        <taxon>Methanobacteriati</taxon>
        <taxon>Methanobacteriota</taxon>
        <taxon>Archaeoglobi</taxon>
        <taxon>Archaeoglobales</taxon>
        <taxon>Archaeoglobaceae</taxon>
        <taxon>Geoglobus</taxon>
    </lineage>
</organism>
<gene>
    <name evidence="1" type="ORF">GAH_01608</name>
</gene>
<dbReference type="PANTHER" id="PTHR37029">
    <property type="entry name" value="SSR1768 PROTEIN"/>
    <property type="match status" value="1"/>
</dbReference>
<accession>A0A0F7IEI4</accession>
<dbReference type="AlphaFoldDB" id="A0A0F7IEI4"/>
<dbReference type="EMBL" id="CP011267">
    <property type="protein sequence ID" value="AKG91104.1"/>
    <property type="molecule type" value="Genomic_DNA"/>
</dbReference>
<sequence length="61" mass="7205">MKVRYDPEADILYISIKDEEVKDMDEIGEDIFVELNEKGEIIGIEIWEARKSVVPEILKFY</sequence>
<dbReference type="KEGG" id="gah:GAH_01608"/>
<evidence type="ECO:0000313" key="2">
    <source>
        <dbReference type="Proteomes" id="UP000034723"/>
    </source>
</evidence>